<evidence type="ECO:0000256" key="3">
    <source>
        <dbReference type="ARBA" id="ARBA00023054"/>
    </source>
</evidence>
<evidence type="ECO:0000256" key="1">
    <source>
        <dbReference type="ARBA" id="ARBA00004196"/>
    </source>
</evidence>
<evidence type="ECO:0000259" key="8">
    <source>
        <dbReference type="Pfam" id="PF25990"/>
    </source>
</evidence>
<dbReference type="PATRIC" id="fig|119224.3.peg.1629"/>
<evidence type="ECO:0000259" key="7">
    <source>
        <dbReference type="Pfam" id="PF25989"/>
    </source>
</evidence>
<dbReference type="Pfam" id="PF25984">
    <property type="entry name" value="BSH_YknX"/>
    <property type="match status" value="1"/>
</dbReference>
<keyword evidence="3 4" id="KW-0175">Coiled coil</keyword>
<dbReference type="InterPro" id="IPR006143">
    <property type="entry name" value="RND_pump_MFP"/>
</dbReference>
<dbReference type="Pfam" id="PF25989">
    <property type="entry name" value="YknX_C"/>
    <property type="match status" value="1"/>
</dbReference>
<keyword evidence="10" id="KW-1185">Reference proteome</keyword>
<dbReference type="AlphaFoldDB" id="A0A0P6SKL5"/>
<organism evidence="9 10">
    <name type="scientific">Streptococcus phocae</name>
    <dbReference type="NCBI Taxonomy" id="119224"/>
    <lineage>
        <taxon>Bacteria</taxon>
        <taxon>Bacillati</taxon>
        <taxon>Bacillota</taxon>
        <taxon>Bacilli</taxon>
        <taxon>Lactobacillales</taxon>
        <taxon>Streptococcaceae</taxon>
        <taxon>Streptococcus</taxon>
    </lineage>
</organism>
<proteinExistence type="inferred from homology"/>
<dbReference type="InterPro" id="IPR058639">
    <property type="entry name" value="BSH_YknX-like"/>
</dbReference>
<sequence>MSRIKQVKLSKKHKLIIAVALALLLTIIGGALWKKEKDMSQKEVGVPYSTVNASEGTLASSTLLSGTVKALSEEYIYFDASKGTHATVSVKVGDKVTKGQQLVQYNTSVQQAAYDSAVRNLNKIGRQINHLKTYGVPAATTETVHDEETGETSTTTVQPSAQQNANYTQQLQDLNDAYADAQAEVNKAQAALNDMIVVSGVSGTVVEANNDIDPSAKNSQTLVHVASEGQLQVRGSLTEHDLKNIKVGEVVKIKSKVYADQEWTGKISYVSNYPTDASAASNAMSSSGAGSTSTASTYDYKVDITSPLNELKQGFSVSVEVVNDAKHILLPLSALVDQDKKHFVWVYDDTTEKVKKVKVTLGNADGEHQEITSGIKLGDIVIANPDKKMKDGSKLKNVTVTDKKTSNDSSSKSKESEVKK</sequence>
<evidence type="ECO:0000313" key="10">
    <source>
        <dbReference type="Proteomes" id="UP000049578"/>
    </source>
</evidence>
<dbReference type="InterPro" id="IPR050465">
    <property type="entry name" value="UPF0194_transport"/>
</dbReference>
<dbReference type="GO" id="GO:0022857">
    <property type="term" value="F:transmembrane transporter activity"/>
    <property type="evidence" value="ECO:0007669"/>
    <property type="project" value="InterPro"/>
</dbReference>
<feature type="region of interest" description="Disordered" evidence="5">
    <location>
        <begin position="387"/>
        <end position="420"/>
    </location>
</feature>
<dbReference type="Pfam" id="PF25990">
    <property type="entry name" value="Beta-barrel_YknX"/>
    <property type="match status" value="1"/>
</dbReference>
<evidence type="ECO:0000256" key="5">
    <source>
        <dbReference type="SAM" id="MobiDB-lite"/>
    </source>
</evidence>
<evidence type="ECO:0000256" key="2">
    <source>
        <dbReference type="ARBA" id="ARBA00009477"/>
    </source>
</evidence>
<dbReference type="RefSeq" id="WP_054278325.1">
    <property type="nucleotide sequence ID" value="NZ_LHQM01000007.1"/>
</dbReference>
<comment type="similarity">
    <text evidence="2">Belongs to the membrane fusion protein (MFP) (TC 8.A.1) family.</text>
</comment>
<evidence type="ECO:0000256" key="4">
    <source>
        <dbReference type="SAM" id="Coils"/>
    </source>
</evidence>
<feature type="coiled-coil region" evidence="4">
    <location>
        <begin position="164"/>
        <end position="191"/>
    </location>
</feature>
<accession>A0A0P6SKL5</accession>
<dbReference type="PANTHER" id="PTHR32347:SF14">
    <property type="entry name" value="EFFLUX SYSTEM COMPONENT YKNX-RELATED"/>
    <property type="match status" value="1"/>
</dbReference>
<dbReference type="GO" id="GO:0030313">
    <property type="term" value="C:cell envelope"/>
    <property type="evidence" value="ECO:0007669"/>
    <property type="project" value="UniProtKB-SubCell"/>
</dbReference>
<dbReference type="InterPro" id="IPR058636">
    <property type="entry name" value="Beta-barrel_YknX"/>
</dbReference>
<dbReference type="PANTHER" id="PTHR32347">
    <property type="entry name" value="EFFLUX SYSTEM COMPONENT YKNX-RELATED"/>
    <property type="match status" value="1"/>
</dbReference>
<dbReference type="Gene3D" id="2.40.420.20">
    <property type="match status" value="1"/>
</dbReference>
<dbReference type="NCBIfam" id="TIGR01730">
    <property type="entry name" value="RND_mfp"/>
    <property type="match status" value="1"/>
</dbReference>
<protein>
    <submittedName>
        <fullName evidence="9">ABC transporter substrate-binding protein</fullName>
    </submittedName>
</protein>
<evidence type="ECO:0000313" key="9">
    <source>
        <dbReference type="EMBL" id="KPJ22968.1"/>
    </source>
</evidence>
<gene>
    <name evidence="9" type="ORF">AKK44_02170</name>
</gene>
<feature type="domain" description="YknX-like barrel-sandwich hybrid" evidence="6">
    <location>
        <begin position="74"/>
        <end position="226"/>
    </location>
</feature>
<name>A0A0P6SKL5_9STRE</name>
<feature type="domain" description="YknX-like beta-barrel" evidence="8">
    <location>
        <begin position="231"/>
        <end position="321"/>
    </location>
</feature>
<dbReference type="Gene3D" id="2.40.30.170">
    <property type="match status" value="1"/>
</dbReference>
<feature type="compositionally biased region" description="Basic and acidic residues" evidence="5">
    <location>
        <begin position="401"/>
        <end position="420"/>
    </location>
</feature>
<dbReference type="GO" id="GO:0016020">
    <property type="term" value="C:membrane"/>
    <property type="evidence" value="ECO:0007669"/>
    <property type="project" value="InterPro"/>
</dbReference>
<reference evidence="9 10" key="1">
    <citation type="submission" date="2015-08" db="EMBL/GenBank/DDBJ databases">
        <title>Genome sequence of Streptococcus phocae subsp. phocae ATCC 51973T isolated from liver specimen obtained from seal.</title>
        <authorList>
            <person name="Avendano-Herrera R."/>
        </authorList>
    </citation>
    <scope>NUCLEOTIDE SEQUENCE [LARGE SCALE GENOMIC DNA]</scope>
    <source>
        <strain evidence="9 10">ATCC 51973</strain>
    </source>
</reference>
<evidence type="ECO:0000259" key="6">
    <source>
        <dbReference type="Pfam" id="PF25984"/>
    </source>
</evidence>
<dbReference type="STRING" id="119224.AKK44_02170"/>
<dbReference type="Proteomes" id="UP000049578">
    <property type="component" value="Unassembled WGS sequence"/>
</dbReference>
<comment type="subcellular location">
    <subcellularLocation>
        <location evidence="1">Cell envelope</location>
    </subcellularLocation>
</comment>
<dbReference type="EMBL" id="LHQM01000007">
    <property type="protein sequence ID" value="KPJ22968.1"/>
    <property type="molecule type" value="Genomic_DNA"/>
</dbReference>
<dbReference type="InterPro" id="IPR058637">
    <property type="entry name" value="YknX-like_C"/>
</dbReference>
<feature type="domain" description="YknX-like C-terminal permuted SH3-like" evidence="7">
    <location>
        <begin position="330"/>
        <end position="396"/>
    </location>
</feature>
<dbReference type="SUPFAM" id="SSF111369">
    <property type="entry name" value="HlyD-like secretion proteins"/>
    <property type="match status" value="1"/>
</dbReference>
<comment type="caution">
    <text evidence="9">The sequence shown here is derived from an EMBL/GenBank/DDBJ whole genome shotgun (WGS) entry which is preliminary data.</text>
</comment>